<dbReference type="PATRIC" id="fig|993517.3.peg.1192"/>
<comment type="caution">
    <text evidence="1">The sequence shown here is derived from an EMBL/GenBank/DDBJ whole genome shotgun (WGS) entry which is preliminary data.</text>
</comment>
<organism evidence="1 2">
    <name type="scientific">Rhodopirellula baltica SH28</name>
    <dbReference type="NCBI Taxonomy" id="993517"/>
    <lineage>
        <taxon>Bacteria</taxon>
        <taxon>Pseudomonadati</taxon>
        <taxon>Planctomycetota</taxon>
        <taxon>Planctomycetia</taxon>
        <taxon>Pirellulales</taxon>
        <taxon>Pirellulaceae</taxon>
        <taxon>Rhodopirellula</taxon>
    </lineage>
</organism>
<proteinExistence type="predicted"/>
<sequence>MIAWMETSITLLSMEVAIRSILVDHVWLTALRSLLSLEYWIEVELLVIPGLVSGVRQCKTRMHGLSNGDDRPFWKYDKRTARVRCSIFEAPFSVVLPIWHRYNVRGSGTFRIIAGGVARSLHYPLNSIAFC</sequence>
<dbReference type="AlphaFoldDB" id="K5DMF1"/>
<dbReference type="EMBL" id="AMCW01000022">
    <property type="protein sequence ID" value="EKK03643.1"/>
    <property type="molecule type" value="Genomic_DNA"/>
</dbReference>
<accession>K5DMF1</accession>
<dbReference type="Proteomes" id="UP000007993">
    <property type="component" value="Unassembled WGS sequence"/>
</dbReference>
<name>K5DMF1_RHOBT</name>
<gene>
    <name evidence="1" type="ORF">RBSH_01092</name>
</gene>
<reference evidence="1 2" key="1">
    <citation type="journal article" date="2013" name="Mar. Genomics">
        <title>Expression of sulfatases in Rhodopirellula baltica and the diversity of sulfatases in the genus Rhodopirellula.</title>
        <authorList>
            <person name="Wegner C.E."/>
            <person name="Richter-Heitmann T."/>
            <person name="Klindworth A."/>
            <person name="Klockow C."/>
            <person name="Richter M."/>
            <person name="Achstetter T."/>
            <person name="Glockner F.O."/>
            <person name="Harder J."/>
        </authorList>
    </citation>
    <scope>NUCLEOTIDE SEQUENCE [LARGE SCALE GENOMIC DNA]</scope>
    <source>
        <strain evidence="1 2">SH28</strain>
    </source>
</reference>
<protein>
    <submittedName>
        <fullName evidence="1">Uncharacterized protein</fullName>
    </submittedName>
</protein>
<evidence type="ECO:0000313" key="2">
    <source>
        <dbReference type="Proteomes" id="UP000007993"/>
    </source>
</evidence>
<evidence type="ECO:0000313" key="1">
    <source>
        <dbReference type="EMBL" id="EKK03643.1"/>
    </source>
</evidence>